<dbReference type="SUPFAM" id="SSF52540">
    <property type="entry name" value="P-loop containing nucleoside triphosphate hydrolases"/>
    <property type="match status" value="1"/>
</dbReference>
<dbReference type="Pfam" id="PF12770">
    <property type="entry name" value="CHAT"/>
    <property type="match status" value="1"/>
</dbReference>
<evidence type="ECO:0000259" key="2">
    <source>
        <dbReference type="Pfam" id="PF12770"/>
    </source>
</evidence>
<feature type="domain" description="NACHT" evidence="1">
    <location>
        <begin position="474"/>
        <end position="631"/>
    </location>
</feature>
<dbReference type="InterPro" id="IPR011990">
    <property type="entry name" value="TPR-like_helical_dom_sf"/>
</dbReference>
<accession>A0A455SIS4</accession>
<reference evidence="3" key="1">
    <citation type="submission" date="2018-12" db="EMBL/GenBank/DDBJ databases">
        <title>Novel natural products biosynthetic potential of the class Ktedonobacteria.</title>
        <authorList>
            <person name="Zheng Y."/>
            <person name="Saitou A."/>
            <person name="Wang C.M."/>
            <person name="Toyoda A."/>
            <person name="Minakuchi Y."/>
            <person name="Sekiguchi Y."/>
            <person name="Ueda K."/>
            <person name="Takano H."/>
            <person name="Sakai Y."/>
            <person name="Yokota A."/>
            <person name="Yabe S."/>
        </authorList>
    </citation>
    <scope>NUCLEOTIDE SEQUENCE</scope>
    <source>
        <strain evidence="3">COM3</strain>
    </source>
</reference>
<feature type="domain" description="CHAT" evidence="2">
    <location>
        <begin position="112"/>
        <end position="395"/>
    </location>
</feature>
<evidence type="ECO:0000259" key="1">
    <source>
        <dbReference type="Pfam" id="PF05729"/>
    </source>
</evidence>
<dbReference type="InterPro" id="IPR024983">
    <property type="entry name" value="CHAT_dom"/>
</dbReference>
<dbReference type="Gene3D" id="1.25.40.10">
    <property type="entry name" value="Tetratricopeptide repeat domain"/>
    <property type="match status" value="2"/>
</dbReference>
<dbReference type="InterPro" id="IPR027417">
    <property type="entry name" value="P-loop_NTPase"/>
</dbReference>
<dbReference type="SUPFAM" id="SSF48452">
    <property type="entry name" value="TPR-like"/>
    <property type="match status" value="2"/>
</dbReference>
<name>A0A455SIS4_9CHLR</name>
<dbReference type="PANTHER" id="PTHR47691">
    <property type="entry name" value="REGULATOR-RELATED"/>
    <property type="match status" value="1"/>
</dbReference>
<dbReference type="InterPro" id="IPR019734">
    <property type="entry name" value="TPR_rpt"/>
</dbReference>
<evidence type="ECO:0000313" key="3">
    <source>
        <dbReference type="EMBL" id="BBH88343.1"/>
    </source>
</evidence>
<dbReference type="SMART" id="SM00028">
    <property type="entry name" value="TPR"/>
    <property type="match status" value="9"/>
</dbReference>
<dbReference type="Gene3D" id="3.40.50.300">
    <property type="entry name" value="P-loop containing nucleotide triphosphate hydrolases"/>
    <property type="match status" value="1"/>
</dbReference>
<dbReference type="InterPro" id="IPR007111">
    <property type="entry name" value="NACHT_NTPase"/>
</dbReference>
<sequence>MGETLNLLFRARGANAIELEVRDSWSGRVVRGNFVPPFTPRQLSNVQKRLNKLECSDQELRDIGQRLYRALCGDGAAEAADRAVGEMLRSVIVRTLRRRGTVAMTLCFDQGCEAFARYPWELLHNGDHFLLGSGIFTLTRALLQPDMPSGMEFPVHPPMRVLYIGASPLDCEVLETELSFQALERGLAPLIETGQVFLDRLEPPTFDQLVRYLTSYGGVGIFNDNDTTIPCYIVHFDGHGTYGRLCPNEECGTINEADARKCEACQRSLNRVKPQTYLCFSDNDGYNRFIDTQTLRDLFVSSDVRLAVFSACETATMHSGSQQQEVQQQSAVDSSLAAALVTAQVPAVVAMPFSLQDDLSPTFTYHFYEALAEGKTLEEGLTRARQALLPMQQRSWFIPVLYRQVQEGNESPAPFLVSRDASRESAHPLAHLGAPSIFVGRTRELGDLDDLLSHASSETTNELSRARPLQVQHIALTGAAGIGKSALAFEVVRRNQRKFPGGIIGISLQSGKSFGDALLDIMLQLRIPAKSAPNADIVRRERLVLGALRSRASRELPCLLMLDGFEEIKERGEAEVWLRFLCSLPQEVAVLVTSRSNPETMMALGGPYCRWYEYRVGKMTEADLHQLFVELAAASGLDQRIHLDDPRQQQILHEICTLLDGYPLGAELIFGTARTIGGRVYTPEATTRSLEEVRDDLRYNPLDGILAVLEVSYRRLTPRARLLLSYLSVFKLPFNREQIILLLTQETSGAQPVRLLREQVRAQERIEAHEEVSFADLATHWRQARDELVQASFIQFDGHVYTIHPQIRHFAISHLPLDERRRIHRLVADYYVQLSRPEPEEWFAAFEHLEYAEDLQSAVDVAVRTAQALEGRGYARELLGMLQRAGTHASRLGDRACESRVQCALGAVLRLLGRYTEAEACLRSSLEFFRQQHAPEESGWALYQLALLFREEGNFALAGGYAEEALTLFQEARNPQGECWMRVILGEVKRGYGLYQEALELFERCLLDFRRLNDREGYAWTLHDRALVCEALGEYTRALNDGEEARRIFDELQLLSGKAWALTDIALIHVRRAKFELAEQIAKEALTTFQDQEMQRGKGWALWLLGETARRRREFSQAHSCYDEARSIFALLGDRVNLARTLNSLGTLAFYEEDYLTAQDLYEQAQAIAQEQGARQVYGRALCGLGDVARILHRFTEAKRLYQEAQDVVTERWTVLLRLGLLAIAQQQYEAALECWVEALVLDRRVGHPERADLQHQIERIVAEHELQDTYTSLCRKYELSG</sequence>
<gene>
    <name evidence="3" type="ORF">KTC_30940</name>
</gene>
<protein>
    <submittedName>
        <fullName evidence="3">Uncharacterized protein</fullName>
    </submittedName>
</protein>
<organism evidence="3">
    <name type="scientific">Thermosporothrix sp. COM3</name>
    <dbReference type="NCBI Taxonomy" id="2490863"/>
    <lineage>
        <taxon>Bacteria</taxon>
        <taxon>Bacillati</taxon>
        <taxon>Chloroflexota</taxon>
        <taxon>Ktedonobacteria</taxon>
        <taxon>Ktedonobacterales</taxon>
        <taxon>Thermosporotrichaceae</taxon>
        <taxon>Thermosporothrix</taxon>
    </lineage>
</organism>
<dbReference type="EMBL" id="AP019376">
    <property type="protein sequence ID" value="BBH88343.1"/>
    <property type="molecule type" value="Genomic_DNA"/>
</dbReference>
<dbReference type="Pfam" id="PF13424">
    <property type="entry name" value="TPR_12"/>
    <property type="match status" value="3"/>
</dbReference>
<dbReference type="Pfam" id="PF05729">
    <property type="entry name" value="NACHT"/>
    <property type="match status" value="1"/>
</dbReference>
<proteinExistence type="predicted"/>
<dbReference type="PANTHER" id="PTHR47691:SF3">
    <property type="entry name" value="HTH-TYPE TRANSCRIPTIONAL REGULATOR RV0890C-RELATED"/>
    <property type="match status" value="1"/>
</dbReference>